<dbReference type="EMBL" id="QXFV01003088">
    <property type="protein sequence ID" value="KAE8980099.1"/>
    <property type="molecule type" value="Genomic_DNA"/>
</dbReference>
<evidence type="ECO:0000313" key="1">
    <source>
        <dbReference type="EMBL" id="KAE8980099.1"/>
    </source>
</evidence>
<dbReference type="EMBL" id="QXFU01002717">
    <property type="protein sequence ID" value="KAE8982323.1"/>
    <property type="molecule type" value="Genomic_DNA"/>
</dbReference>
<dbReference type="EMBL" id="QXFT01002811">
    <property type="protein sequence ID" value="KAE9292842.1"/>
    <property type="molecule type" value="Genomic_DNA"/>
</dbReference>
<gene>
    <name evidence="1" type="ORF">PR001_g24367</name>
    <name evidence="2" type="ORF">PR002_g23561</name>
    <name evidence="3" type="ORF">PR003_g24655</name>
</gene>
<evidence type="ECO:0000313" key="6">
    <source>
        <dbReference type="Proteomes" id="UP000435112"/>
    </source>
</evidence>
<evidence type="ECO:0000313" key="3">
    <source>
        <dbReference type="EMBL" id="KAE9292842.1"/>
    </source>
</evidence>
<reference evidence="3 5" key="1">
    <citation type="submission" date="2018-08" db="EMBL/GenBank/DDBJ databases">
        <title>Genomic investigation of the strawberry pathogen Phytophthora fragariae indicates pathogenicity is determined by transcriptional variation in three key races.</title>
        <authorList>
            <person name="Adams T.M."/>
            <person name="Armitage A.D."/>
            <person name="Sobczyk M.K."/>
            <person name="Bates H.J."/>
            <person name="Dunwell J.M."/>
            <person name="Nellist C.F."/>
            <person name="Harrison R.J."/>
        </authorList>
    </citation>
    <scope>NUCLEOTIDE SEQUENCE [LARGE SCALE GENOMIC DNA]</scope>
    <source>
        <strain evidence="1 4">SCRP249</strain>
        <strain evidence="2 6">SCRP324</strain>
        <strain evidence="3 5">SCRP333</strain>
    </source>
</reference>
<evidence type="ECO:0000313" key="2">
    <source>
        <dbReference type="EMBL" id="KAE8982323.1"/>
    </source>
</evidence>
<dbReference type="Proteomes" id="UP000435112">
    <property type="component" value="Unassembled WGS sequence"/>
</dbReference>
<proteinExistence type="predicted"/>
<comment type="caution">
    <text evidence="3">The sequence shown here is derived from an EMBL/GenBank/DDBJ whole genome shotgun (WGS) entry which is preliminary data.</text>
</comment>
<protein>
    <recommendedName>
        <fullName evidence="7">BED-type domain-containing protein</fullName>
    </recommendedName>
</protein>
<organism evidence="3 5">
    <name type="scientific">Phytophthora rubi</name>
    <dbReference type="NCBI Taxonomy" id="129364"/>
    <lineage>
        <taxon>Eukaryota</taxon>
        <taxon>Sar</taxon>
        <taxon>Stramenopiles</taxon>
        <taxon>Oomycota</taxon>
        <taxon>Peronosporomycetes</taxon>
        <taxon>Peronosporales</taxon>
        <taxon>Peronosporaceae</taxon>
        <taxon>Phytophthora</taxon>
    </lineage>
</organism>
<dbReference type="Proteomes" id="UP000434957">
    <property type="component" value="Unassembled WGS sequence"/>
</dbReference>
<accession>A0A6A4CW72</accession>
<dbReference type="OrthoDB" id="90081at2759"/>
<name>A0A6A4CW72_9STRA</name>
<keyword evidence="5" id="KW-1185">Reference proteome</keyword>
<sequence>MVGNKQQLAAFFYTLHGQGLFRCNLCGSERKQLAGSDYSNLMAHLASKHAGYEATGGDPSPQWIRWVIERNMPVHEVEDALTRSISKLRPVTAKAIKKCTEGIAIEVGQKLGKEMGPLFALMFNGWSHAGIHYVALYAVYETDGKLRVPLFGLLPLEDGSQTADAHIKLFGNMLDVNE</sequence>
<dbReference type="PANTHER" id="PTHR40866">
    <property type="entry name" value="BED-TYPE DOMAIN-CONTAINING PROTEIN"/>
    <property type="match status" value="1"/>
</dbReference>
<evidence type="ECO:0000313" key="5">
    <source>
        <dbReference type="Proteomes" id="UP000434957"/>
    </source>
</evidence>
<evidence type="ECO:0000313" key="4">
    <source>
        <dbReference type="Proteomes" id="UP000429607"/>
    </source>
</evidence>
<dbReference type="PANTHER" id="PTHR40866:SF1">
    <property type="entry name" value="BED-TYPE DOMAIN-CONTAINING PROTEIN"/>
    <property type="match status" value="1"/>
</dbReference>
<evidence type="ECO:0008006" key="7">
    <source>
        <dbReference type="Google" id="ProtNLM"/>
    </source>
</evidence>
<dbReference type="Proteomes" id="UP000429607">
    <property type="component" value="Unassembled WGS sequence"/>
</dbReference>
<dbReference type="AlphaFoldDB" id="A0A6A4CW72"/>